<dbReference type="SMART" id="SM00907">
    <property type="entry name" value="GDNF"/>
    <property type="match status" value="3"/>
</dbReference>
<organism evidence="10 11">
    <name type="scientific">Bubo bubo</name>
    <name type="common">Eurasian eagle-owl</name>
    <name type="synonym">Strix bubo</name>
    <dbReference type="NCBI Taxonomy" id="30461"/>
    <lineage>
        <taxon>Eukaryota</taxon>
        <taxon>Metazoa</taxon>
        <taxon>Chordata</taxon>
        <taxon>Craniata</taxon>
        <taxon>Vertebrata</taxon>
        <taxon>Euteleostomi</taxon>
        <taxon>Archelosauria</taxon>
        <taxon>Archosauria</taxon>
        <taxon>Dinosauria</taxon>
        <taxon>Saurischia</taxon>
        <taxon>Theropoda</taxon>
        <taxon>Coelurosauria</taxon>
        <taxon>Aves</taxon>
        <taxon>Neognathae</taxon>
        <taxon>Neoaves</taxon>
        <taxon>Telluraves</taxon>
        <taxon>Strigiformes</taxon>
        <taxon>Strigidae</taxon>
        <taxon>Bubo</taxon>
    </lineage>
</organism>
<dbReference type="InterPro" id="IPR003438">
    <property type="entry name" value="GDNF_rcpt"/>
</dbReference>
<dbReference type="PANTHER" id="PTHR10269:SF1">
    <property type="entry name" value="GDNF FAMILY RECEPTOR ALPHA-LIKE"/>
    <property type="match status" value="1"/>
</dbReference>
<evidence type="ECO:0000259" key="9">
    <source>
        <dbReference type="SMART" id="SM00907"/>
    </source>
</evidence>
<keyword evidence="7" id="KW-0325">Glycoprotein</keyword>
<dbReference type="SUPFAM" id="SSF110035">
    <property type="entry name" value="GDNF receptor-like"/>
    <property type="match status" value="3"/>
</dbReference>
<evidence type="ECO:0000256" key="2">
    <source>
        <dbReference type="ARBA" id="ARBA00005961"/>
    </source>
</evidence>
<dbReference type="GO" id="GO:0009897">
    <property type="term" value="C:external side of plasma membrane"/>
    <property type="evidence" value="ECO:0007669"/>
    <property type="project" value="TreeGrafter"/>
</dbReference>
<keyword evidence="4" id="KW-0732">Signal</keyword>
<dbReference type="GO" id="GO:0007169">
    <property type="term" value="P:cell surface receptor protein tyrosine kinase signaling pathway"/>
    <property type="evidence" value="ECO:0007669"/>
    <property type="project" value="UniProtKB-ARBA"/>
</dbReference>
<feature type="domain" description="GDNF/GAS1" evidence="9">
    <location>
        <begin position="315"/>
        <end position="411"/>
    </location>
</feature>
<evidence type="ECO:0000313" key="11">
    <source>
        <dbReference type="Proteomes" id="UP000694567"/>
    </source>
</evidence>
<feature type="region of interest" description="Disordered" evidence="8">
    <location>
        <begin position="160"/>
        <end position="203"/>
    </location>
</feature>
<evidence type="ECO:0000256" key="3">
    <source>
        <dbReference type="ARBA" id="ARBA00022475"/>
    </source>
</evidence>
<dbReference type="Pfam" id="PF02351">
    <property type="entry name" value="GDNF"/>
    <property type="match status" value="3"/>
</dbReference>
<evidence type="ECO:0000256" key="5">
    <source>
        <dbReference type="ARBA" id="ARBA00023136"/>
    </source>
</evidence>
<dbReference type="GO" id="GO:0007399">
    <property type="term" value="P:nervous system development"/>
    <property type="evidence" value="ECO:0007669"/>
    <property type="project" value="TreeGrafter"/>
</dbReference>
<evidence type="ECO:0000313" key="10">
    <source>
        <dbReference type="Ensembl" id="ENSBOBP00000025169.1"/>
    </source>
</evidence>
<dbReference type="AlphaFoldDB" id="A0A8C0FWI1"/>
<evidence type="ECO:0000256" key="8">
    <source>
        <dbReference type="SAM" id="MobiDB-lite"/>
    </source>
</evidence>
<dbReference type="PANTHER" id="PTHR10269">
    <property type="entry name" value="GDNF RECEPTOR ALPHA"/>
    <property type="match status" value="1"/>
</dbReference>
<evidence type="ECO:0000256" key="1">
    <source>
        <dbReference type="ARBA" id="ARBA00004236"/>
    </source>
</evidence>
<comment type="similarity">
    <text evidence="2">Belongs to the GDNFR family.</text>
</comment>
<keyword evidence="3" id="KW-1003">Cell membrane</keyword>
<feature type="domain" description="GDNF/GAS1" evidence="9">
    <location>
        <begin position="76"/>
        <end position="153"/>
    </location>
</feature>
<dbReference type="Proteomes" id="UP000694567">
    <property type="component" value="Unplaced"/>
</dbReference>
<reference evidence="10" key="1">
    <citation type="submission" date="2025-08" db="UniProtKB">
        <authorList>
            <consortium name="Ensembl"/>
        </authorList>
    </citation>
    <scope>IDENTIFICATION</scope>
</reference>
<evidence type="ECO:0000256" key="4">
    <source>
        <dbReference type="ARBA" id="ARBA00022729"/>
    </source>
</evidence>
<keyword evidence="6" id="KW-0675">Receptor</keyword>
<name>A0A8C0FWI1_BUBBB</name>
<dbReference type="Ensembl" id="ENSBOBT00000025715.1">
    <property type="protein sequence ID" value="ENSBOBP00000025169.1"/>
    <property type="gene ID" value="ENSBOBG00000014895.1"/>
</dbReference>
<feature type="domain" description="GDNF/GAS1" evidence="9">
    <location>
        <begin position="227"/>
        <end position="305"/>
    </location>
</feature>
<dbReference type="GO" id="GO:0038023">
    <property type="term" value="F:signaling receptor activity"/>
    <property type="evidence" value="ECO:0007669"/>
    <property type="project" value="InterPro"/>
</dbReference>
<evidence type="ECO:0000256" key="7">
    <source>
        <dbReference type="ARBA" id="ARBA00023180"/>
    </source>
</evidence>
<comment type="subcellular location">
    <subcellularLocation>
        <location evidence="1">Cell membrane</location>
    </subcellularLocation>
</comment>
<dbReference type="GO" id="GO:0043235">
    <property type="term" value="C:receptor complex"/>
    <property type="evidence" value="ECO:0007669"/>
    <property type="project" value="TreeGrafter"/>
</dbReference>
<accession>A0A8C0FWI1</accession>
<proteinExistence type="inferred from homology"/>
<keyword evidence="5" id="KW-0472">Membrane</keyword>
<sequence>MYFTSISTAQTADCLHLREQCINAANGCDSVWKVVEDVCNISEYLETASRADTRLSFRQHRNPKDQKHPEELENDCSVSKQRCQEDPYCFLAYKSFQRACKVDGAKCRLPMVHQECLSAWKELTKTVLGECKCSEPLQMRCVKIWKGIFNNPCLQYSQESQVSAASENDDDDDDDGDDDDDHDDDDHDDVDDEKNQDTDTDNISTETKLQWSLSALSKQAYTVNRTCLDVNKECVEDEVCNKQLSLYLKVCSVNKKCNMEECQAAVRFFYQNMPFEVAQMMIFCDCIQPDESCHRAKELLHGKPCAVTAVPPPSCLNVIHMCEENELCRKKYTTFRSKCWRHVTKKCYDDGACLETLIKGDMPCSANADCKAAYISNWGTMLRVECTCQNLPPAEQSLCKLFHHILHSKSCFSELRQISLKKKGFHWVNTKIPGEKLSRAQLHSSSINGKSHTLQFGQLFSCSPLNLCERLKCPMTASKLACVCANLQEKLLRPVNWSGGCRPEKRECIEGCTPPLLWGCIVRTL</sequence>
<dbReference type="InterPro" id="IPR037193">
    <property type="entry name" value="GDNF_alpha"/>
</dbReference>
<keyword evidence="11" id="KW-1185">Reference proteome</keyword>
<feature type="compositionally biased region" description="Acidic residues" evidence="8">
    <location>
        <begin position="167"/>
        <end position="200"/>
    </location>
</feature>
<dbReference type="InterPro" id="IPR016017">
    <property type="entry name" value="GDNF/GAS1"/>
</dbReference>
<reference evidence="10" key="2">
    <citation type="submission" date="2025-09" db="UniProtKB">
        <authorList>
            <consortium name="Ensembl"/>
        </authorList>
    </citation>
    <scope>IDENTIFICATION</scope>
</reference>
<protein>
    <submittedName>
        <fullName evidence="10">GDNF family receptor alpha like</fullName>
    </submittedName>
</protein>
<evidence type="ECO:0000256" key="6">
    <source>
        <dbReference type="ARBA" id="ARBA00023170"/>
    </source>
</evidence>